<dbReference type="RefSeq" id="WP_380685504.1">
    <property type="nucleotide sequence ID" value="NZ_JBHRSS010000001.1"/>
</dbReference>
<dbReference type="InterPro" id="IPR039968">
    <property type="entry name" value="BcerS-like"/>
</dbReference>
<protein>
    <submittedName>
        <fullName evidence="1">N-acetyltransferase</fullName>
    </submittedName>
</protein>
<dbReference type="Gene3D" id="3.40.630.30">
    <property type="match status" value="1"/>
</dbReference>
<evidence type="ECO:0000313" key="1">
    <source>
        <dbReference type="EMBL" id="MFC3102439.1"/>
    </source>
</evidence>
<dbReference type="PANTHER" id="PTHR41368">
    <property type="entry name" value="PROTEIN YGHO"/>
    <property type="match status" value="1"/>
</dbReference>
<keyword evidence="2" id="KW-1185">Reference proteome</keyword>
<dbReference type="Proteomes" id="UP001595462">
    <property type="component" value="Unassembled WGS sequence"/>
</dbReference>
<name>A0ABV7EI92_9GAMM</name>
<reference evidence="2" key="1">
    <citation type="journal article" date="2019" name="Int. J. Syst. Evol. Microbiol.">
        <title>The Global Catalogue of Microorganisms (GCM) 10K type strain sequencing project: providing services to taxonomists for standard genome sequencing and annotation.</title>
        <authorList>
            <consortium name="The Broad Institute Genomics Platform"/>
            <consortium name="The Broad Institute Genome Sequencing Center for Infectious Disease"/>
            <person name="Wu L."/>
            <person name="Ma J."/>
        </authorList>
    </citation>
    <scope>NUCLEOTIDE SEQUENCE [LARGE SCALE GENOMIC DNA]</scope>
    <source>
        <strain evidence="2">KCTC 52640</strain>
    </source>
</reference>
<accession>A0ABV7EI92</accession>
<dbReference type="EMBL" id="JBHRSS010000001">
    <property type="protein sequence ID" value="MFC3102439.1"/>
    <property type="molecule type" value="Genomic_DNA"/>
</dbReference>
<dbReference type="PANTHER" id="PTHR41368:SF1">
    <property type="entry name" value="PROTEIN YGHO"/>
    <property type="match status" value="1"/>
</dbReference>
<sequence length="383" mass="43496">MAISVKSDREISITAVDGRKARGRFIDVPARIFRDDNAWRAPLRIERQMHLSPKQNPAFEHLEFQAWLAWQDGECVGRISAQIDSLRKPIHGDDVGYFGMLDAPDDTAVFSALVETAESWLCERGMRAVHGPFNLTINEECGLLVDGFDTPPMVMMGHARPYYAQQLTRLGYAKAIDLHAYWINLDFEHPRVMQRLLARYAKRVTVRPINGKKFVEELDIIRDMFNDAWANNWGFVPLTEEEFRDMGKTLKLLLPNELVQIAEVDGEPAAFIVGLPNLNEAARDLNGRLFPAGLMKLLWRLKVRFPETSRVPLMGVRQRYQGGPLGAALAYCVIGALQTELYARGARGCELSWILESNKGMRDIIESIGGDVYKTYRIYEKPL</sequence>
<proteinExistence type="predicted"/>
<evidence type="ECO:0000313" key="2">
    <source>
        <dbReference type="Proteomes" id="UP001595462"/>
    </source>
</evidence>
<dbReference type="SUPFAM" id="SSF55729">
    <property type="entry name" value="Acyl-CoA N-acyltransferases (Nat)"/>
    <property type="match status" value="1"/>
</dbReference>
<dbReference type="InterPro" id="IPR016181">
    <property type="entry name" value="Acyl_CoA_acyltransferase"/>
</dbReference>
<organism evidence="1 2">
    <name type="scientific">Salinisphaera aquimarina</name>
    <dbReference type="NCBI Taxonomy" id="2094031"/>
    <lineage>
        <taxon>Bacteria</taxon>
        <taxon>Pseudomonadati</taxon>
        <taxon>Pseudomonadota</taxon>
        <taxon>Gammaproteobacteria</taxon>
        <taxon>Salinisphaerales</taxon>
        <taxon>Salinisphaeraceae</taxon>
        <taxon>Salinisphaera</taxon>
    </lineage>
</organism>
<comment type="caution">
    <text evidence="1">The sequence shown here is derived from an EMBL/GenBank/DDBJ whole genome shotgun (WGS) entry which is preliminary data.</text>
</comment>
<gene>
    <name evidence="1" type="ORF">ACFOSU_00875</name>
</gene>